<accession>A0A1B1P7R2</accession>
<evidence type="ECO:0000313" key="2">
    <source>
        <dbReference type="Proteomes" id="UP000224426"/>
    </source>
</evidence>
<dbReference type="RefSeq" id="YP_009830734.1">
    <property type="nucleotide sequence ID" value="NC_048641.1"/>
</dbReference>
<dbReference type="InterPro" id="IPR006448">
    <property type="entry name" value="Phage_term_ssu_P27"/>
</dbReference>
<evidence type="ECO:0000313" key="1">
    <source>
        <dbReference type="EMBL" id="ANT40146.1"/>
    </source>
</evidence>
<protein>
    <submittedName>
        <fullName evidence="1">Terminase small subunit</fullName>
    </submittedName>
</protein>
<reference evidence="2" key="1">
    <citation type="submission" date="2016-05" db="EMBL/GenBank/DDBJ databases">
        <authorList>
            <person name="Geng P."/>
            <person name="Yuan Z."/>
            <person name="Hu X."/>
        </authorList>
    </citation>
    <scope>NUCLEOTIDE SEQUENCE [LARGE SCALE GENOMIC DNA]</scope>
</reference>
<sequence>MDKGLNERKPPTHLKKVGKDTWIRIWSVLEGEGKADINDPIVVEAIAFSYQMFREMAANVKKEGLTMEYTNKAGATNLTKHTLIPEIPKYLQQIRQYLGELGLTGASRKKLQEELTGDSDDDYDNF</sequence>
<dbReference type="Pfam" id="PF05119">
    <property type="entry name" value="Terminase_4"/>
    <property type="match status" value="1"/>
</dbReference>
<dbReference type="KEGG" id="vg:55600667"/>
<name>A0A1B1P7R2_9CAUD</name>
<proteinExistence type="predicted"/>
<organism evidence="1 2">
    <name type="scientific">Bacillus phage PfEFR-4</name>
    <dbReference type="NCBI Taxonomy" id="1868598"/>
    <lineage>
        <taxon>Viruses</taxon>
        <taxon>Duplodnaviria</taxon>
        <taxon>Heunggongvirae</taxon>
        <taxon>Uroviricota</taxon>
        <taxon>Caudoviricetes</taxon>
        <taxon>Hubeivirus</taxon>
        <taxon>Hubeivirus PfEFR4</taxon>
    </lineage>
</organism>
<dbReference type="NCBIfam" id="TIGR01558">
    <property type="entry name" value="sm_term_P27"/>
    <property type="match status" value="1"/>
</dbReference>
<dbReference type="GeneID" id="55600667"/>
<dbReference type="EMBL" id="KX227757">
    <property type="protein sequence ID" value="ANT40146.1"/>
    <property type="molecule type" value="Genomic_DNA"/>
</dbReference>
<dbReference type="Proteomes" id="UP000224426">
    <property type="component" value="Segment"/>
</dbReference>
<keyword evidence="2" id="KW-1185">Reference proteome</keyword>